<feature type="domain" description="Acyl-CoA dehydrogenase/oxidase N-terminal" evidence="7">
    <location>
        <begin position="11"/>
        <end position="96"/>
    </location>
</feature>
<sequence>MPSLLYADVEDDLRRAVRVMLADRAPIEEILDRSDQEDAYGKGARQIWSGLVEELGVAALAVPAELGGAGASWREVAVVLEELGRGVVDVPFFTSAVLATSLAHEAGAIDLLGELATGEAVGAVVASFAAPLVPPEGLTWDGRVVSGTVRTVAGVAEATHLLVPVADALLVVAAEQADALAVPSLDMTRRVADVTFEGVEAAVVAEGPEVVVALARSADLAAALLASEQLGLAERVLELTVDYLKQRRQFGRVLGSYQALKHRLADLWTSVTQARAVARYAAACASATDGPDASDLSVAASLAQAVCGEVALRAAEECLQLHGGIGFTWEHPAHLYVKRARTDALALGTPSWHRRRLADLAGLPHPA</sequence>
<keyword evidence="5" id="KW-0560">Oxidoreductase</keyword>
<name>A0A417Y7D3_9ACTN</name>
<gene>
    <name evidence="8" type="ORF">D0Z08_05060</name>
</gene>
<evidence type="ECO:0000313" key="9">
    <source>
        <dbReference type="Proteomes" id="UP000283644"/>
    </source>
</evidence>
<dbReference type="GO" id="GO:0050660">
    <property type="term" value="F:flavin adenine dinucleotide binding"/>
    <property type="evidence" value="ECO:0007669"/>
    <property type="project" value="InterPro"/>
</dbReference>
<organism evidence="8 9">
    <name type="scientific">Nocardioides immobilis</name>
    <dbReference type="NCBI Taxonomy" id="2049295"/>
    <lineage>
        <taxon>Bacteria</taxon>
        <taxon>Bacillati</taxon>
        <taxon>Actinomycetota</taxon>
        <taxon>Actinomycetes</taxon>
        <taxon>Propionibacteriales</taxon>
        <taxon>Nocardioidaceae</taxon>
        <taxon>Nocardioides</taxon>
    </lineage>
</organism>
<dbReference type="EMBL" id="QXGH01000010">
    <property type="protein sequence ID" value="RHW28467.1"/>
    <property type="molecule type" value="Genomic_DNA"/>
</dbReference>
<evidence type="ECO:0000259" key="6">
    <source>
        <dbReference type="Pfam" id="PF00441"/>
    </source>
</evidence>
<dbReference type="InterPro" id="IPR009075">
    <property type="entry name" value="AcylCo_DH/oxidase_C"/>
</dbReference>
<protein>
    <submittedName>
        <fullName evidence="8">Acyl-CoA dehydrogenase</fullName>
    </submittedName>
</protein>
<evidence type="ECO:0000256" key="3">
    <source>
        <dbReference type="ARBA" id="ARBA00022630"/>
    </source>
</evidence>
<dbReference type="GO" id="GO:0003995">
    <property type="term" value="F:acyl-CoA dehydrogenase activity"/>
    <property type="evidence" value="ECO:0007669"/>
    <property type="project" value="TreeGrafter"/>
</dbReference>
<keyword evidence="9" id="KW-1185">Reference proteome</keyword>
<comment type="cofactor">
    <cofactor evidence="1">
        <name>FAD</name>
        <dbReference type="ChEBI" id="CHEBI:57692"/>
    </cofactor>
</comment>
<dbReference type="OrthoDB" id="7328575at2"/>
<evidence type="ECO:0000256" key="5">
    <source>
        <dbReference type="ARBA" id="ARBA00023002"/>
    </source>
</evidence>
<comment type="caution">
    <text evidence="8">The sequence shown here is derived from an EMBL/GenBank/DDBJ whole genome shotgun (WGS) entry which is preliminary data.</text>
</comment>
<dbReference type="PANTHER" id="PTHR43884">
    <property type="entry name" value="ACYL-COA DEHYDROGENASE"/>
    <property type="match status" value="1"/>
</dbReference>
<evidence type="ECO:0000256" key="1">
    <source>
        <dbReference type="ARBA" id="ARBA00001974"/>
    </source>
</evidence>
<dbReference type="InterPro" id="IPR013786">
    <property type="entry name" value="AcylCoA_DH/ox_N"/>
</dbReference>
<accession>A0A417Y7D3</accession>
<dbReference type="Pfam" id="PF02771">
    <property type="entry name" value="Acyl-CoA_dh_N"/>
    <property type="match status" value="1"/>
</dbReference>
<dbReference type="AlphaFoldDB" id="A0A417Y7D3"/>
<dbReference type="PANTHER" id="PTHR43884:SF20">
    <property type="entry name" value="ACYL-COA DEHYDROGENASE FADE28"/>
    <property type="match status" value="1"/>
</dbReference>
<dbReference type="Gene3D" id="1.20.140.10">
    <property type="entry name" value="Butyryl-CoA Dehydrogenase, subunit A, domain 3"/>
    <property type="match status" value="1"/>
</dbReference>
<proteinExistence type="inferred from homology"/>
<keyword evidence="4" id="KW-0274">FAD</keyword>
<keyword evidence="3" id="KW-0285">Flavoprotein</keyword>
<evidence type="ECO:0000256" key="2">
    <source>
        <dbReference type="ARBA" id="ARBA00009347"/>
    </source>
</evidence>
<comment type="similarity">
    <text evidence="2">Belongs to the acyl-CoA dehydrogenase family.</text>
</comment>
<dbReference type="SUPFAM" id="SSF47203">
    <property type="entry name" value="Acyl-CoA dehydrogenase C-terminal domain-like"/>
    <property type="match status" value="1"/>
</dbReference>
<reference evidence="8 9" key="1">
    <citation type="submission" date="2018-09" db="EMBL/GenBank/DDBJ databases">
        <title>Genome sequencing of Nocardioides immobilis CCTCC AB 2017083 for comparison to Nocardioides silvaticus.</title>
        <authorList>
            <person name="Li C."/>
            <person name="Wang G."/>
        </authorList>
    </citation>
    <scope>NUCLEOTIDE SEQUENCE [LARGE SCALE GENOMIC DNA]</scope>
    <source>
        <strain evidence="8 9">CCTCC AB 2017083</strain>
    </source>
</reference>
<evidence type="ECO:0000313" key="8">
    <source>
        <dbReference type="EMBL" id="RHW28467.1"/>
    </source>
</evidence>
<feature type="domain" description="Acyl-CoA dehydrogenase/oxidase C-terminal" evidence="6">
    <location>
        <begin position="222"/>
        <end position="358"/>
    </location>
</feature>
<dbReference type="Pfam" id="PF00441">
    <property type="entry name" value="Acyl-CoA_dh_1"/>
    <property type="match status" value="1"/>
</dbReference>
<evidence type="ECO:0000259" key="7">
    <source>
        <dbReference type="Pfam" id="PF02771"/>
    </source>
</evidence>
<dbReference type="InterPro" id="IPR036250">
    <property type="entry name" value="AcylCo_DH-like_C"/>
</dbReference>
<evidence type="ECO:0000256" key="4">
    <source>
        <dbReference type="ARBA" id="ARBA00022827"/>
    </source>
</evidence>
<dbReference type="InterPro" id="IPR037069">
    <property type="entry name" value="AcylCoA_DH/ox_N_sf"/>
</dbReference>
<dbReference type="SUPFAM" id="SSF56645">
    <property type="entry name" value="Acyl-CoA dehydrogenase NM domain-like"/>
    <property type="match status" value="1"/>
</dbReference>
<dbReference type="Proteomes" id="UP000283644">
    <property type="component" value="Unassembled WGS sequence"/>
</dbReference>
<dbReference type="Gene3D" id="1.10.540.10">
    <property type="entry name" value="Acyl-CoA dehydrogenase/oxidase, N-terminal domain"/>
    <property type="match status" value="1"/>
</dbReference>
<dbReference type="InterPro" id="IPR009100">
    <property type="entry name" value="AcylCoA_DH/oxidase_NM_dom_sf"/>
</dbReference>